<sequence>MYSDKAPGPDGLPALFYKRYWSIVGKSVCDAVLNFFKSGHLLTEVDLQKAYDRVNWSFLKEVLYRFGFHEKFIMWIMQCVTKVSFSILINGGKTKSFILPVGLGKGTPCLPTYLSYVKSTLIKSVAQALPTYTFASSNVPVAVCDKLDAGNKKILVEAQSGIRFLPGLEGMGPPLQP</sequence>
<dbReference type="AlphaFoldDB" id="A0A2N9I043"/>
<accession>A0A2N9I043</accession>
<reference evidence="1" key="1">
    <citation type="submission" date="2018-02" db="EMBL/GenBank/DDBJ databases">
        <authorList>
            <person name="Cohen D.B."/>
            <person name="Kent A.D."/>
        </authorList>
    </citation>
    <scope>NUCLEOTIDE SEQUENCE</scope>
</reference>
<organism evidence="1">
    <name type="scientific">Fagus sylvatica</name>
    <name type="common">Beechnut</name>
    <dbReference type="NCBI Taxonomy" id="28930"/>
    <lineage>
        <taxon>Eukaryota</taxon>
        <taxon>Viridiplantae</taxon>
        <taxon>Streptophyta</taxon>
        <taxon>Embryophyta</taxon>
        <taxon>Tracheophyta</taxon>
        <taxon>Spermatophyta</taxon>
        <taxon>Magnoliopsida</taxon>
        <taxon>eudicotyledons</taxon>
        <taxon>Gunneridae</taxon>
        <taxon>Pentapetalae</taxon>
        <taxon>rosids</taxon>
        <taxon>fabids</taxon>
        <taxon>Fagales</taxon>
        <taxon>Fagaceae</taxon>
        <taxon>Fagus</taxon>
    </lineage>
</organism>
<dbReference type="PANTHER" id="PTHR33116:SF66">
    <property type="entry name" value="REVERSE TRANSCRIPTASE ZINC-BINDING DOMAIN-CONTAINING PROTEIN"/>
    <property type="match status" value="1"/>
</dbReference>
<gene>
    <name evidence="1" type="ORF">FSB_LOCUS45640</name>
</gene>
<proteinExistence type="predicted"/>
<dbReference type="EMBL" id="OIVN01004499">
    <property type="protein sequence ID" value="SPD17758.1"/>
    <property type="molecule type" value="Genomic_DNA"/>
</dbReference>
<evidence type="ECO:0000313" key="1">
    <source>
        <dbReference type="EMBL" id="SPD17758.1"/>
    </source>
</evidence>
<name>A0A2N9I043_FAGSY</name>
<protein>
    <submittedName>
        <fullName evidence="1">Uncharacterized protein</fullName>
    </submittedName>
</protein>
<dbReference type="PANTHER" id="PTHR33116">
    <property type="entry name" value="REVERSE TRANSCRIPTASE ZINC-BINDING DOMAIN-CONTAINING PROTEIN-RELATED-RELATED"/>
    <property type="match status" value="1"/>
</dbReference>